<dbReference type="PANTHER" id="PTHR46969">
    <property type="entry name" value="BIFUNCTIONAL PROTEIN HLDE"/>
    <property type="match status" value="1"/>
</dbReference>
<keyword evidence="11 16" id="KW-0119">Carbohydrate metabolism</keyword>
<dbReference type="EC" id="2.7.7.70" evidence="16"/>
<keyword evidence="10 16" id="KW-0511">Multifunctional enzyme</keyword>
<dbReference type="PROSITE" id="PS00583">
    <property type="entry name" value="PFKB_KINASES_1"/>
    <property type="match status" value="1"/>
</dbReference>
<keyword evidence="6 16" id="KW-0548">Nucleotidyltransferase</keyword>
<keyword evidence="8 16" id="KW-0418">Kinase</keyword>
<keyword evidence="5 16" id="KW-0808">Transferase</keyword>
<dbReference type="EC" id="2.7.1.167" evidence="16"/>
<evidence type="ECO:0000256" key="2">
    <source>
        <dbReference type="ARBA" id="ARBA00003753"/>
    </source>
</evidence>
<evidence type="ECO:0000256" key="8">
    <source>
        <dbReference type="ARBA" id="ARBA00022777"/>
    </source>
</evidence>
<evidence type="ECO:0000256" key="1">
    <source>
        <dbReference type="ARBA" id="ARBA00002319"/>
    </source>
</evidence>
<evidence type="ECO:0000259" key="17">
    <source>
        <dbReference type="Pfam" id="PF00294"/>
    </source>
</evidence>
<comment type="catalytic activity">
    <reaction evidence="12 16">
        <text>D-glycero-beta-D-manno-heptose 1-phosphate + ATP + H(+) = ADP-D-glycero-beta-D-manno-heptose + diphosphate</text>
        <dbReference type="Rhea" id="RHEA:27465"/>
        <dbReference type="ChEBI" id="CHEBI:15378"/>
        <dbReference type="ChEBI" id="CHEBI:30616"/>
        <dbReference type="ChEBI" id="CHEBI:33019"/>
        <dbReference type="ChEBI" id="CHEBI:59967"/>
        <dbReference type="ChEBI" id="CHEBI:61593"/>
        <dbReference type="EC" id="2.7.7.70"/>
    </reaction>
</comment>
<dbReference type="Pfam" id="PF00294">
    <property type="entry name" value="PfkB"/>
    <property type="match status" value="1"/>
</dbReference>
<comment type="pathway">
    <text evidence="3">Bacterial outer membrane biogenesis; LPS core biosynthesis.</text>
</comment>
<reference evidence="19 20" key="1">
    <citation type="journal article" date="2020" name="Microorganisms">
        <title>Osmotic Adaptation and Compatible Solute Biosynthesis of Phototrophic Bacteria as Revealed from Genome Analyses.</title>
        <authorList>
            <person name="Imhoff J.F."/>
            <person name="Rahn T."/>
            <person name="Kunzel S."/>
            <person name="Keller A."/>
            <person name="Neulinger S.C."/>
        </authorList>
    </citation>
    <scope>NUCLEOTIDE SEQUENCE [LARGE SCALE GENOMIC DNA]</scope>
    <source>
        <strain evidence="19 20">DSM 21303</strain>
    </source>
</reference>
<evidence type="ECO:0000256" key="12">
    <source>
        <dbReference type="ARBA" id="ARBA00047428"/>
    </source>
</evidence>
<keyword evidence="9 16" id="KW-0067">ATP-binding</keyword>
<evidence type="ECO:0000256" key="13">
    <source>
        <dbReference type="ARBA" id="ARBA00052873"/>
    </source>
</evidence>
<comment type="catalytic activity">
    <reaction evidence="13 16">
        <text>D-glycero-beta-D-manno-heptose 7-phosphate + ATP = D-glycero-beta-D-manno-heptose 1,7-bisphosphate + ADP + H(+)</text>
        <dbReference type="Rhea" id="RHEA:27473"/>
        <dbReference type="ChEBI" id="CHEBI:15378"/>
        <dbReference type="ChEBI" id="CHEBI:30616"/>
        <dbReference type="ChEBI" id="CHEBI:60204"/>
        <dbReference type="ChEBI" id="CHEBI:60208"/>
        <dbReference type="ChEBI" id="CHEBI:456216"/>
        <dbReference type="EC" id="2.7.1.167"/>
    </reaction>
</comment>
<evidence type="ECO:0000256" key="15">
    <source>
        <dbReference type="ARBA" id="ARBA00061122"/>
    </source>
</evidence>
<evidence type="ECO:0000256" key="3">
    <source>
        <dbReference type="ARBA" id="ARBA00004713"/>
    </source>
</evidence>
<evidence type="ECO:0000256" key="7">
    <source>
        <dbReference type="ARBA" id="ARBA00022741"/>
    </source>
</evidence>
<dbReference type="CDD" id="cd01172">
    <property type="entry name" value="RfaE_like"/>
    <property type="match status" value="1"/>
</dbReference>
<evidence type="ECO:0000256" key="11">
    <source>
        <dbReference type="ARBA" id="ARBA00023277"/>
    </source>
</evidence>
<dbReference type="InterPro" id="IPR011611">
    <property type="entry name" value="PfkB_dom"/>
</dbReference>
<dbReference type="GO" id="GO:0033786">
    <property type="term" value="F:heptose-1-phosphate adenylyltransferase activity"/>
    <property type="evidence" value="ECO:0007669"/>
    <property type="project" value="UniProtKB-UniRule"/>
</dbReference>
<keyword evidence="20" id="KW-1185">Reference proteome</keyword>
<dbReference type="InterPro" id="IPR023030">
    <property type="entry name" value="Bifunc_HldE"/>
</dbReference>
<dbReference type="SUPFAM" id="SSF53613">
    <property type="entry name" value="Ribokinase-like"/>
    <property type="match status" value="1"/>
</dbReference>
<evidence type="ECO:0000256" key="6">
    <source>
        <dbReference type="ARBA" id="ARBA00022695"/>
    </source>
</evidence>
<dbReference type="InterPro" id="IPR011913">
    <property type="entry name" value="RfaE_dom_I"/>
</dbReference>
<comment type="pathway">
    <text evidence="16">Nucleotide-sugar biosynthesis; ADP-L-glycero-beta-D-manno-heptose biosynthesis; ADP-L-glycero-beta-D-manno-heptose from D-glycero-beta-D-manno-heptose 7-phosphate: step 1/4.</text>
</comment>
<evidence type="ECO:0000256" key="9">
    <source>
        <dbReference type="ARBA" id="ARBA00022840"/>
    </source>
</evidence>
<dbReference type="Pfam" id="PF01467">
    <property type="entry name" value="CTP_transf_like"/>
    <property type="match status" value="1"/>
</dbReference>
<name>A0A9X0WGG9_9GAMM</name>
<feature type="region of interest" description="Cytidylyltransferase" evidence="16">
    <location>
        <begin position="346"/>
        <end position="476"/>
    </location>
</feature>
<feature type="active site" evidence="16">
    <location>
        <position position="268"/>
    </location>
</feature>
<dbReference type="SUPFAM" id="SSF52374">
    <property type="entry name" value="Nucleotidylyl transferase"/>
    <property type="match status" value="1"/>
</dbReference>
<dbReference type="NCBIfam" id="TIGR02198">
    <property type="entry name" value="rfaE_dom_I"/>
    <property type="match status" value="1"/>
</dbReference>
<evidence type="ECO:0000256" key="10">
    <source>
        <dbReference type="ARBA" id="ARBA00023268"/>
    </source>
</evidence>
<dbReference type="GO" id="GO:0005829">
    <property type="term" value="C:cytosol"/>
    <property type="evidence" value="ECO:0007669"/>
    <property type="project" value="TreeGrafter"/>
</dbReference>
<dbReference type="InterPro" id="IPR029056">
    <property type="entry name" value="Ribokinase-like"/>
</dbReference>
<dbReference type="GO" id="GO:0033785">
    <property type="term" value="F:heptose 7-phosphate kinase activity"/>
    <property type="evidence" value="ECO:0007669"/>
    <property type="project" value="UniProtKB-UniRule"/>
</dbReference>
<dbReference type="EMBL" id="NRSD01000004">
    <property type="protein sequence ID" value="MBK1644232.1"/>
    <property type="molecule type" value="Genomic_DNA"/>
</dbReference>
<dbReference type="Proteomes" id="UP001138802">
    <property type="component" value="Unassembled WGS sequence"/>
</dbReference>
<comment type="similarity">
    <text evidence="14 16">In the N-terminal section; belongs to the carbohydrate kinase PfkB family.</text>
</comment>
<evidence type="ECO:0000256" key="4">
    <source>
        <dbReference type="ARBA" id="ARBA00011738"/>
    </source>
</evidence>
<dbReference type="HAMAP" id="MF_01603">
    <property type="entry name" value="HldE"/>
    <property type="match status" value="1"/>
</dbReference>
<evidence type="ECO:0000256" key="14">
    <source>
        <dbReference type="ARBA" id="ARBA00060955"/>
    </source>
</evidence>
<dbReference type="GO" id="GO:0016773">
    <property type="term" value="F:phosphotransferase activity, alcohol group as acceptor"/>
    <property type="evidence" value="ECO:0007669"/>
    <property type="project" value="InterPro"/>
</dbReference>
<dbReference type="PANTHER" id="PTHR46969:SF1">
    <property type="entry name" value="BIFUNCTIONAL PROTEIN HLDE"/>
    <property type="match status" value="1"/>
</dbReference>
<dbReference type="InterPro" id="IPR002173">
    <property type="entry name" value="Carboh/pur_kinase_PfkB_CS"/>
</dbReference>
<comment type="similarity">
    <text evidence="15 16">In the C-terminal section; belongs to the cytidylyltransferase family.</text>
</comment>
<dbReference type="NCBIfam" id="NF008454">
    <property type="entry name" value="PRK11316.1"/>
    <property type="match status" value="1"/>
</dbReference>
<dbReference type="NCBIfam" id="TIGR00125">
    <property type="entry name" value="cyt_tran_rel"/>
    <property type="match status" value="1"/>
</dbReference>
<dbReference type="InterPro" id="IPR014729">
    <property type="entry name" value="Rossmann-like_a/b/a_fold"/>
</dbReference>
<comment type="function">
    <text evidence="1 16">Catalyzes the phosphorylation of D-glycero-D-manno-heptose 7-phosphate at the C-1 position to selectively form D-glycero-beta-D-manno-heptose-1,7-bisphosphate.</text>
</comment>
<sequence length="476" mass="51215">MSRSTSRPFPDFSRARILVAGDLMLDRYWTGQTERISPEAPVPVVHVDHIEDRPGGAANVALNLSALGCQVMIMGVTGADEAADSLEARLRAAAIDTRLHRRADVPTITKLRVMSHHQQLIRLDFEAPLTPLADDPLPGRLATALREVDLLVLSDYAKGTLAHPEPLIASARAQGKRVLIDPKGRDYARYRGATLLTPNRAELEAVVGHCTQDLVLLERAQRLRQELELDALLVTLGERGLLLLRPDCAPLQLPTRAREVFDVTGAGDTVIATLAAALGAGIELTEACALANCAAGLVVGKLGTATVSQHELATAYHGVAWHGLLDPAALLEAVATARARNERIVMTNGCFDILHEGHVAYLQQAKQLGDRLIVAVNDDDSVRRLKGAERPINPLAQRMAVLAGLASVDWVCPFRDDTPEALICEVKPDVLVKGGDYRPEEIAGAACVRANGGEVRTLDLLPGRSTTRIIGALRGR</sequence>
<proteinExistence type="inferred from homology"/>
<dbReference type="Gene3D" id="3.40.50.620">
    <property type="entry name" value="HUPs"/>
    <property type="match status" value="1"/>
</dbReference>
<dbReference type="FunFam" id="3.40.50.620:FF:000028">
    <property type="entry name" value="Bifunctional protein HldE"/>
    <property type="match status" value="1"/>
</dbReference>
<feature type="domain" description="Carbohydrate kinase PfkB" evidence="17">
    <location>
        <begin position="16"/>
        <end position="307"/>
    </location>
</feature>
<accession>A0A9X0WGG9</accession>
<comment type="function">
    <text evidence="2 16">Catalyzes the ADP transfer from ATP to D-glycero-beta-D-manno-heptose 1-phosphate, yielding ADP-D-glycero-beta-D-manno-heptose.</text>
</comment>
<dbReference type="Gene3D" id="3.40.1190.20">
    <property type="match status" value="1"/>
</dbReference>
<evidence type="ECO:0000313" key="19">
    <source>
        <dbReference type="EMBL" id="MBK1644232.1"/>
    </source>
</evidence>
<evidence type="ECO:0000256" key="5">
    <source>
        <dbReference type="ARBA" id="ARBA00022679"/>
    </source>
</evidence>
<dbReference type="NCBIfam" id="TIGR02199">
    <property type="entry name" value="rfaE_dom_II"/>
    <property type="match status" value="1"/>
</dbReference>
<comment type="caution">
    <text evidence="19">The sequence shown here is derived from an EMBL/GenBank/DDBJ whole genome shotgun (WGS) entry which is preliminary data.</text>
</comment>
<feature type="binding site" evidence="16">
    <location>
        <begin position="199"/>
        <end position="202"/>
    </location>
    <ligand>
        <name>ATP</name>
        <dbReference type="ChEBI" id="CHEBI:30616"/>
    </ligand>
</feature>
<comment type="subunit">
    <text evidence="4 16">Homodimer.</text>
</comment>
<dbReference type="InterPro" id="IPR004821">
    <property type="entry name" value="Cyt_trans-like"/>
</dbReference>
<gene>
    <name evidence="16" type="primary">hldE</name>
    <name evidence="19" type="ORF">CKO25_06100</name>
</gene>
<dbReference type="AlphaFoldDB" id="A0A9X0WGG9"/>
<dbReference type="GO" id="GO:0005524">
    <property type="term" value="F:ATP binding"/>
    <property type="evidence" value="ECO:0007669"/>
    <property type="project" value="UniProtKB-UniRule"/>
</dbReference>
<protein>
    <recommendedName>
        <fullName evidence="16">Bifunctional protein HldE</fullName>
    </recommendedName>
    <domain>
        <recommendedName>
            <fullName evidence="16">D-beta-D-heptose 7-phosphate kinase</fullName>
            <ecNumber evidence="16">2.7.1.167</ecNumber>
        </recommendedName>
        <alternativeName>
            <fullName evidence="16">D-beta-D-heptose 7-phosphotransferase</fullName>
        </alternativeName>
        <alternativeName>
            <fullName evidence="16">D-glycero-beta-D-manno-heptose-7-phosphate kinase</fullName>
        </alternativeName>
    </domain>
    <domain>
        <recommendedName>
            <fullName evidence="16">D-beta-D-heptose 1-phosphate adenylyltransferase</fullName>
            <ecNumber evidence="16">2.7.7.70</ecNumber>
        </recommendedName>
        <alternativeName>
            <fullName evidence="16">D-glycero-beta-D-manno-heptose 1-phosphate adenylyltransferase</fullName>
        </alternativeName>
    </domain>
</protein>
<evidence type="ECO:0000313" key="20">
    <source>
        <dbReference type="Proteomes" id="UP001138802"/>
    </source>
</evidence>
<dbReference type="InterPro" id="IPR011914">
    <property type="entry name" value="RfaE_dom_II"/>
</dbReference>
<dbReference type="FunFam" id="3.40.1190.20:FF:000002">
    <property type="entry name" value="Bifunctional protein HldE"/>
    <property type="match status" value="1"/>
</dbReference>
<feature type="region of interest" description="Ribokinase" evidence="16">
    <location>
        <begin position="1"/>
        <end position="318"/>
    </location>
</feature>
<evidence type="ECO:0000256" key="16">
    <source>
        <dbReference type="HAMAP-Rule" id="MF_01603"/>
    </source>
</evidence>
<feature type="domain" description="Cytidyltransferase-like" evidence="18">
    <location>
        <begin position="346"/>
        <end position="437"/>
    </location>
</feature>
<keyword evidence="7 16" id="KW-0547">Nucleotide-binding</keyword>
<organism evidence="19 20">
    <name type="scientific">Thiocapsa imhoffii</name>
    <dbReference type="NCBI Taxonomy" id="382777"/>
    <lineage>
        <taxon>Bacteria</taxon>
        <taxon>Pseudomonadati</taxon>
        <taxon>Pseudomonadota</taxon>
        <taxon>Gammaproteobacteria</taxon>
        <taxon>Chromatiales</taxon>
        <taxon>Chromatiaceae</taxon>
        <taxon>Thiocapsa</taxon>
    </lineage>
</organism>
<comment type="pathway">
    <text evidence="16">Nucleotide-sugar biosynthesis; ADP-L-glycero-beta-D-manno-heptose biosynthesis; ADP-L-glycero-beta-D-manno-heptose from D-glycero-beta-D-manno-heptose 7-phosphate: step 3/4.</text>
</comment>
<evidence type="ECO:0000259" key="18">
    <source>
        <dbReference type="Pfam" id="PF01467"/>
    </source>
</evidence>